<evidence type="ECO:0000313" key="2">
    <source>
        <dbReference type="EMBL" id="KAF4666230.1"/>
    </source>
</evidence>
<dbReference type="EMBL" id="JAAPAO010000240">
    <property type="protein sequence ID" value="KAF4666230.1"/>
    <property type="molecule type" value="Genomic_DNA"/>
</dbReference>
<proteinExistence type="predicted"/>
<feature type="domain" description="DUF4485" evidence="1">
    <location>
        <begin position="13"/>
        <end position="101"/>
    </location>
</feature>
<organism evidence="2 3">
    <name type="scientific">Perkinsus chesapeaki</name>
    <name type="common">Clam parasite</name>
    <name type="synonym">Perkinsus andrewsi</name>
    <dbReference type="NCBI Taxonomy" id="330153"/>
    <lineage>
        <taxon>Eukaryota</taxon>
        <taxon>Sar</taxon>
        <taxon>Alveolata</taxon>
        <taxon>Perkinsozoa</taxon>
        <taxon>Perkinsea</taxon>
        <taxon>Perkinsida</taxon>
        <taxon>Perkinsidae</taxon>
        <taxon>Perkinsus</taxon>
    </lineage>
</organism>
<protein>
    <recommendedName>
        <fullName evidence="1">DUF4485 domain-containing protein</fullName>
    </recommendedName>
</protein>
<dbReference type="Proteomes" id="UP000591131">
    <property type="component" value="Unassembled WGS sequence"/>
</dbReference>
<name>A0A7J6M500_PERCH</name>
<comment type="caution">
    <text evidence="2">The sequence shown here is derived from an EMBL/GenBank/DDBJ whole genome shotgun (WGS) entry which is preliminary data.</text>
</comment>
<dbReference type="Pfam" id="PF14846">
    <property type="entry name" value="DUF4485"/>
    <property type="match status" value="1"/>
</dbReference>
<accession>A0A7J6M500</accession>
<dbReference type="OrthoDB" id="10468428at2759"/>
<dbReference type="AlphaFoldDB" id="A0A7J6M500"/>
<reference evidence="2 3" key="1">
    <citation type="submission" date="2020-04" db="EMBL/GenBank/DDBJ databases">
        <title>Perkinsus chesapeaki whole genome sequence.</title>
        <authorList>
            <person name="Bogema D.R."/>
        </authorList>
    </citation>
    <scope>NUCLEOTIDE SEQUENCE [LARGE SCALE GENOMIC DNA]</scope>
    <source>
        <strain evidence="2">ATCC PRA-425</strain>
    </source>
</reference>
<sequence>MRDGDSLNISIELDKDFKAIAKDIDRLLTQWTARSAHDRQAKVRAGLWLQRLRAFQCGRQAALQRTRNDYALLLKQACVTGRFLSPIDKAPAKEDLHPLQRNVVWSLRRWEKVEALLDPDGRTRKIFNILARDDVISCDTTSVIDRFLDRVNRKSPVEGCSKHALKQGHVYVDRGAL</sequence>
<dbReference type="InterPro" id="IPR027831">
    <property type="entry name" value="DUF4485"/>
</dbReference>
<evidence type="ECO:0000313" key="3">
    <source>
        <dbReference type="Proteomes" id="UP000591131"/>
    </source>
</evidence>
<evidence type="ECO:0000259" key="1">
    <source>
        <dbReference type="Pfam" id="PF14846"/>
    </source>
</evidence>
<gene>
    <name evidence="2" type="ORF">FOL47_004205</name>
</gene>
<keyword evidence="3" id="KW-1185">Reference proteome</keyword>